<dbReference type="AlphaFoldDB" id="A0A1L4FS13"/>
<evidence type="ECO:0000313" key="4">
    <source>
        <dbReference type="Proteomes" id="UP000184322"/>
    </source>
</evidence>
<feature type="transmembrane region" description="Helical" evidence="2">
    <location>
        <begin position="149"/>
        <end position="170"/>
    </location>
</feature>
<dbReference type="RefSeq" id="WP_073372404.1">
    <property type="nucleotide sequence ID" value="NZ_CP017813.1"/>
</dbReference>
<feature type="transmembrane region" description="Helical" evidence="2">
    <location>
        <begin position="69"/>
        <end position="94"/>
    </location>
</feature>
<keyword evidence="2" id="KW-0472">Membrane</keyword>
<reference evidence="4" key="1">
    <citation type="submission" date="2016-10" db="EMBL/GenBank/DDBJ databases">
        <authorList>
            <person name="Beylefeld A."/>
            <person name="Abolnik C."/>
        </authorList>
    </citation>
    <scope>NUCLEOTIDE SEQUENCE [LARGE SCALE GENOMIC DNA]</scope>
    <source>
        <strain evidence="4">B359_6</strain>
    </source>
</reference>
<dbReference type="STRING" id="48003.BLA55_01795"/>
<keyword evidence="2" id="KW-1133">Transmembrane helix</keyword>
<dbReference type="OrthoDB" id="398485at2"/>
<keyword evidence="2" id="KW-0812">Transmembrane</keyword>
<feature type="compositionally biased region" description="Basic and acidic residues" evidence="1">
    <location>
        <begin position="487"/>
        <end position="503"/>
    </location>
</feature>
<sequence length="503" mass="59688">MNFWERVKLNREITKKTRNPFRIGLFGLFKLIKNRRVFNNLGFKYVEEIEADDRFLVKKPNIIWEVIKFLIIMCLLVFFIILTYIDISFIGYFYRYSFGILFGNSIIIIGFLVLISMSFHILSLVKPHHAFSYFSRIRKVNVFTLKKQINIFLILLFFIVTLSIHLNHYYSKLSDFEFSPSQKNLFHSGWWELYKDGGKGPNVQNNLGVILDSIYNCLYYLSVSSLLPMLIVIGLSLFAILKLFLIDIRYTIKMFLGSDGSLKSIVKNYESRNFYFLSTANFKKYTNFIYFVARKFNGPVDHKFVQLQLFALNESKKINFAAFQRYYQEFLDSNKKEKEIPVDTLRMEFKHEDNVPKAKNEPVVKIVKEDVDYDLKPLNQEPEAKHIEYQEEYQEQPHDWDDFEIKSYTATQSHTNPQYHPQDLDDDEIESRHQKPVLKTYEQPKEQKPRFESDKVNLIDKDEIVIKNSAEEDLRNPKNKTTNKKVQSMEDFLKSISPIEKDK</sequence>
<gene>
    <name evidence="3" type="ORF">BLA55_01795</name>
</gene>
<accession>A0A1L4FS13</accession>
<feature type="transmembrane region" description="Helical" evidence="2">
    <location>
        <begin position="106"/>
        <end position="128"/>
    </location>
</feature>
<dbReference type="EMBL" id="CP017813">
    <property type="protein sequence ID" value="APJ38400.1"/>
    <property type="molecule type" value="Genomic_DNA"/>
</dbReference>
<proteinExistence type="predicted"/>
<evidence type="ECO:0000256" key="1">
    <source>
        <dbReference type="SAM" id="MobiDB-lite"/>
    </source>
</evidence>
<feature type="compositionally biased region" description="Basic and acidic residues" evidence="1">
    <location>
        <begin position="466"/>
        <end position="476"/>
    </location>
</feature>
<dbReference type="KEGG" id="mpul:BLA55_01795"/>
<keyword evidence="4" id="KW-1185">Reference proteome</keyword>
<organism evidence="3 4">
    <name type="scientific">Mycoplasmopsis pullorum</name>
    <dbReference type="NCBI Taxonomy" id="48003"/>
    <lineage>
        <taxon>Bacteria</taxon>
        <taxon>Bacillati</taxon>
        <taxon>Mycoplasmatota</taxon>
        <taxon>Mycoplasmoidales</taxon>
        <taxon>Metamycoplasmataceae</taxon>
        <taxon>Mycoplasmopsis</taxon>
    </lineage>
</organism>
<protein>
    <submittedName>
        <fullName evidence="3">Uncharacterized protein</fullName>
    </submittedName>
</protein>
<feature type="transmembrane region" description="Helical" evidence="2">
    <location>
        <begin position="218"/>
        <end position="245"/>
    </location>
</feature>
<dbReference type="Proteomes" id="UP000184322">
    <property type="component" value="Chromosome"/>
</dbReference>
<evidence type="ECO:0000256" key="2">
    <source>
        <dbReference type="SAM" id="Phobius"/>
    </source>
</evidence>
<evidence type="ECO:0000313" key="3">
    <source>
        <dbReference type="EMBL" id="APJ38400.1"/>
    </source>
</evidence>
<name>A0A1L4FS13_9BACT</name>
<feature type="region of interest" description="Disordered" evidence="1">
    <location>
        <begin position="466"/>
        <end position="503"/>
    </location>
</feature>